<reference evidence="1 2" key="1">
    <citation type="submission" date="2012-11" db="EMBL/GenBank/DDBJ databases">
        <title>Whole genome sequence of Acidisphaera rubrifaciens HS-AP3.</title>
        <authorList>
            <person name="Azuma Y."/>
            <person name="Higashiura N."/>
            <person name="Hirakawa H."/>
            <person name="Matsushita K."/>
        </authorList>
    </citation>
    <scope>NUCLEOTIDE SEQUENCE [LARGE SCALE GENOMIC DNA]</scope>
    <source>
        <strain evidence="1 2">HS-AP3</strain>
    </source>
</reference>
<protein>
    <submittedName>
        <fullName evidence="1">Acetylglutamate kinase</fullName>
    </submittedName>
</protein>
<dbReference type="InterPro" id="IPR038555">
    <property type="entry name" value="Zincin_1_sf"/>
</dbReference>
<accession>A0A0D6PAI7</accession>
<dbReference type="SUPFAM" id="SSF55486">
    <property type="entry name" value="Metalloproteases ('zincins'), catalytic domain"/>
    <property type="match status" value="1"/>
</dbReference>
<gene>
    <name evidence="1" type="ORF">Asru_0805_02</name>
</gene>
<keyword evidence="2" id="KW-1185">Reference proteome</keyword>
<dbReference type="Pfam" id="PF06262">
    <property type="entry name" value="Zincin_1"/>
    <property type="match status" value="1"/>
</dbReference>
<dbReference type="InterPro" id="IPR010428">
    <property type="entry name" value="Zincin_1"/>
</dbReference>
<organism evidence="1 2">
    <name type="scientific">Acidisphaera rubrifaciens HS-AP3</name>
    <dbReference type="NCBI Taxonomy" id="1231350"/>
    <lineage>
        <taxon>Bacteria</taxon>
        <taxon>Pseudomonadati</taxon>
        <taxon>Pseudomonadota</taxon>
        <taxon>Alphaproteobacteria</taxon>
        <taxon>Acetobacterales</taxon>
        <taxon>Acetobacteraceae</taxon>
        <taxon>Acidisphaera</taxon>
    </lineage>
</organism>
<dbReference type="EMBL" id="BANB01000803">
    <property type="protein sequence ID" value="GAN78381.1"/>
    <property type="molecule type" value="Genomic_DNA"/>
</dbReference>
<dbReference type="GO" id="GO:0016301">
    <property type="term" value="F:kinase activity"/>
    <property type="evidence" value="ECO:0007669"/>
    <property type="project" value="UniProtKB-KW"/>
</dbReference>
<evidence type="ECO:0000313" key="1">
    <source>
        <dbReference type="EMBL" id="GAN78381.1"/>
    </source>
</evidence>
<evidence type="ECO:0000313" key="2">
    <source>
        <dbReference type="Proteomes" id="UP000032680"/>
    </source>
</evidence>
<comment type="caution">
    <text evidence="1">The sequence shown here is derived from an EMBL/GenBank/DDBJ whole genome shotgun (WGS) entry which is preliminary data.</text>
</comment>
<dbReference type="AlphaFoldDB" id="A0A0D6PAI7"/>
<dbReference type="Gene3D" id="3.30.2010.20">
    <property type="match status" value="1"/>
</dbReference>
<dbReference type="RefSeq" id="WP_241771239.1">
    <property type="nucleotide sequence ID" value="NZ_BANB01000803.1"/>
</dbReference>
<keyword evidence="1" id="KW-0418">Kinase</keyword>
<proteinExistence type="predicted"/>
<sequence length="140" mass="15472">MSETMRRPTPTHGSPPSADDIADLAERALAGLPPAMARHVRGVGILVDEMPDDELLAEMGIATPWELTGLYRGVPLPLQSHEDIARAPALIHLFRQPILLEWIETDEDLFRLVRSVLIHEIAHHFGFSDDDIAAIEGDPD</sequence>
<keyword evidence="1" id="KW-0808">Transferase</keyword>
<name>A0A0D6PAI7_9PROT</name>
<dbReference type="Proteomes" id="UP000032680">
    <property type="component" value="Unassembled WGS sequence"/>
</dbReference>
<dbReference type="CDD" id="cd12952">
    <property type="entry name" value="MMP_ACEL2062"/>
    <property type="match status" value="1"/>
</dbReference>